<feature type="region of interest" description="Disordered" evidence="1">
    <location>
        <begin position="1"/>
        <end position="23"/>
    </location>
</feature>
<evidence type="ECO:0000313" key="3">
    <source>
        <dbReference type="Proteomes" id="UP000593568"/>
    </source>
</evidence>
<organism evidence="2 3">
    <name type="scientific">Gossypium trilobum</name>
    <dbReference type="NCBI Taxonomy" id="34281"/>
    <lineage>
        <taxon>Eukaryota</taxon>
        <taxon>Viridiplantae</taxon>
        <taxon>Streptophyta</taxon>
        <taxon>Embryophyta</taxon>
        <taxon>Tracheophyta</taxon>
        <taxon>Spermatophyta</taxon>
        <taxon>Magnoliopsida</taxon>
        <taxon>eudicotyledons</taxon>
        <taxon>Gunneridae</taxon>
        <taxon>Pentapetalae</taxon>
        <taxon>rosids</taxon>
        <taxon>malvids</taxon>
        <taxon>Malvales</taxon>
        <taxon>Malvaceae</taxon>
        <taxon>Malvoideae</taxon>
        <taxon>Gossypium</taxon>
    </lineage>
</organism>
<comment type="caution">
    <text evidence="2">The sequence shown here is derived from an EMBL/GenBank/DDBJ whole genome shotgun (WGS) entry which is preliminary data.</text>
</comment>
<sequence>MPPRHSFEIESTSTTFRRLNLEE</sequence>
<evidence type="ECO:0000256" key="1">
    <source>
        <dbReference type="SAM" id="MobiDB-lite"/>
    </source>
</evidence>
<name>A0A7J9FKK6_9ROSI</name>
<dbReference type="Proteomes" id="UP000593568">
    <property type="component" value="Unassembled WGS sequence"/>
</dbReference>
<evidence type="ECO:0000313" key="2">
    <source>
        <dbReference type="EMBL" id="MBA0785504.1"/>
    </source>
</evidence>
<reference evidence="2 3" key="1">
    <citation type="journal article" date="2019" name="Genome Biol. Evol.">
        <title>Insights into the evolution of the New World diploid cottons (Gossypium, subgenus Houzingenia) based on genome sequencing.</title>
        <authorList>
            <person name="Grover C.E."/>
            <person name="Arick M.A. 2nd"/>
            <person name="Thrash A."/>
            <person name="Conover J.L."/>
            <person name="Sanders W.S."/>
            <person name="Peterson D.G."/>
            <person name="Frelichowski J.E."/>
            <person name="Scheffler J.A."/>
            <person name="Scheffler B.E."/>
            <person name="Wendel J.F."/>
        </authorList>
    </citation>
    <scope>NUCLEOTIDE SEQUENCE [LARGE SCALE GENOMIC DNA]</scope>
    <source>
        <strain evidence="2">8</strain>
        <tissue evidence="2">Leaf</tissue>
    </source>
</reference>
<dbReference type="AlphaFoldDB" id="A0A7J9FKK6"/>
<proteinExistence type="predicted"/>
<accession>A0A7J9FKK6</accession>
<keyword evidence="3" id="KW-1185">Reference proteome</keyword>
<protein>
    <submittedName>
        <fullName evidence="2">Uncharacterized protein</fullName>
    </submittedName>
</protein>
<dbReference type="EMBL" id="JABEZW010219005">
    <property type="protein sequence ID" value="MBA0785504.1"/>
    <property type="molecule type" value="Genomic_DNA"/>
</dbReference>
<gene>
    <name evidence="2" type="ORF">Gotri_024964</name>
</gene>